<reference evidence="1 2" key="1">
    <citation type="journal article" date="2021" name="Commun. Biol.">
        <title>The genome of Shorea leprosula (Dipterocarpaceae) highlights the ecological relevance of drought in aseasonal tropical rainforests.</title>
        <authorList>
            <person name="Ng K.K.S."/>
            <person name="Kobayashi M.J."/>
            <person name="Fawcett J.A."/>
            <person name="Hatakeyama M."/>
            <person name="Paape T."/>
            <person name="Ng C.H."/>
            <person name="Ang C.C."/>
            <person name="Tnah L.H."/>
            <person name="Lee C.T."/>
            <person name="Nishiyama T."/>
            <person name="Sese J."/>
            <person name="O'Brien M.J."/>
            <person name="Copetti D."/>
            <person name="Mohd Noor M.I."/>
            <person name="Ong R.C."/>
            <person name="Putra M."/>
            <person name="Sireger I.Z."/>
            <person name="Indrioko S."/>
            <person name="Kosugi Y."/>
            <person name="Izuno A."/>
            <person name="Isagi Y."/>
            <person name="Lee S.L."/>
            <person name="Shimizu K.K."/>
        </authorList>
    </citation>
    <scope>NUCLEOTIDE SEQUENCE [LARGE SCALE GENOMIC DNA]</scope>
    <source>
        <strain evidence="1">214</strain>
    </source>
</reference>
<dbReference type="AlphaFoldDB" id="A0AAV5I8C6"/>
<dbReference type="Proteomes" id="UP001054252">
    <property type="component" value="Unassembled WGS sequence"/>
</dbReference>
<dbReference type="PANTHER" id="PTHR33927">
    <property type="entry name" value="TRANSMEMBRANE PROTEIN"/>
    <property type="match status" value="1"/>
</dbReference>
<proteinExistence type="predicted"/>
<protein>
    <submittedName>
        <fullName evidence="1">Uncharacterized protein</fullName>
    </submittedName>
</protein>
<evidence type="ECO:0000313" key="1">
    <source>
        <dbReference type="EMBL" id="GKU94441.1"/>
    </source>
</evidence>
<dbReference type="EMBL" id="BPVZ01000008">
    <property type="protein sequence ID" value="GKU94441.1"/>
    <property type="molecule type" value="Genomic_DNA"/>
</dbReference>
<keyword evidence="2" id="KW-1185">Reference proteome</keyword>
<organism evidence="1 2">
    <name type="scientific">Rubroshorea leprosula</name>
    <dbReference type="NCBI Taxonomy" id="152421"/>
    <lineage>
        <taxon>Eukaryota</taxon>
        <taxon>Viridiplantae</taxon>
        <taxon>Streptophyta</taxon>
        <taxon>Embryophyta</taxon>
        <taxon>Tracheophyta</taxon>
        <taxon>Spermatophyta</taxon>
        <taxon>Magnoliopsida</taxon>
        <taxon>eudicotyledons</taxon>
        <taxon>Gunneridae</taxon>
        <taxon>Pentapetalae</taxon>
        <taxon>rosids</taxon>
        <taxon>malvids</taxon>
        <taxon>Malvales</taxon>
        <taxon>Dipterocarpaceae</taxon>
        <taxon>Rubroshorea</taxon>
    </lineage>
</organism>
<comment type="caution">
    <text evidence="1">The sequence shown here is derived from an EMBL/GenBank/DDBJ whole genome shotgun (WGS) entry which is preliminary data.</text>
</comment>
<dbReference type="PANTHER" id="PTHR33927:SF1">
    <property type="entry name" value="TRANSMEMBRANE PROTEIN"/>
    <property type="match status" value="1"/>
</dbReference>
<dbReference type="InterPro" id="IPR052979">
    <property type="entry name" value="Adenylate-forming_domain"/>
</dbReference>
<evidence type="ECO:0000313" key="2">
    <source>
        <dbReference type="Proteomes" id="UP001054252"/>
    </source>
</evidence>
<gene>
    <name evidence="1" type="ORF">SLEP1_g7937</name>
</gene>
<accession>A0AAV5I8C6</accession>
<sequence length="175" mass="20213">MHSPVRFSSCRGVAFEIKPHADPFAIAPTPAQNELSNNSNRFWFPWDLRNSSKIFLSSIQRSMSRPISHFCDVDFDEKKKKAMRKALYWRAWKKPESRLSIILLDQGLFTVYKRLFTVCLTLNIIELVLAATRHFPYARNRAALFSIGNILALTLCRSEAVEVCFSCECENYNLT</sequence>
<name>A0AAV5I8C6_9ROSI</name>